<protein>
    <submittedName>
        <fullName evidence="2">p505_2R</fullName>
    </submittedName>
</protein>
<reference evidence="2" key="1">
    <citation type="submission" date="2019-11" db="EMBL/GenBank/DDBJ databases">
        <authorList>
            <person name="Ndlovu S.S."/>
            <person name="Carulei O."/>
        </authorList>
    </citation>
    <scope>NUCLEOTIDE SEQUENCE [LARGE SCALE GENOMIC DNA]</scope>
    <source>
        <strain evidence="2">RSA_2_2004</strain>
    </source>
</reference>
<sequence length="483" mass="58131">MFLASMYYNDYDCIGDVTAPFNAYETTTSSYGGISSFPPTRPYEWREKKETMQYYSSCYCGREIFITPSYEPCRVFNMSCSICMQTKSATFILSYHCFKMRKRLQNATLYNVIVVFHVCYNMLQNTTCSLFSKHTKKSCLCEHIFAKPYLYYRACGRGMLSLYGYSKPCMFTTYRLCLLLPSPRGICRCIPYDIFFFLLQRTPKLRCYHNISRRQRPRGSSTLCYKRYNTAVSYISSCLKPYSTIIQNFYIIFCVNYLVYILQSFCCWPCRKRLLRKHCTYCCPIYTTPCNASKNCCAMCYSTSPPWCYRFYYKKEYTCYMPCWKRWYDIFLRRKCGRSWMCFRLLRKESLRWLYRKCERISYSILLMFGRMFYNDLLVLQIWYTPYSMYMGKKCYLQSCTAYTKTYYMAKEKKSCFIYLCSMLLKTRPPNSETFVWTVTNWMWHGLYRGLCNYCYTVYKLLLQNLAILSWKSLENILFPYLL</sequence>
<accession>A0A6G7KU52</accession>
<feature type="transmembrane region" description="Helical" evidence="1">
    <location>
        <begin position="249"/>
        <end position="268"/>
    </location>
</feature>
<evidence type="ECO:0000256" key="1">
    <source>
        <dbReference type="SAM" id="Phobius"/>
    </source>
</evidence>
<keyword evidence="1" id="KW-0472">Membrane</keyword>
<organismHost>
    <name type="scientific">Phacochoerus africanus</name>
    <name type="common">Warthog</name>
    <dbReference type="NCBI Taxonomy" id="41426"/>
</organismHost>
<keyword evidence="1" id="KW-0812">Transmembrane</keyword>
<evidence type="ECO:0000313" key="2">
    <source>
        <dbReference type="EMBL" id="QII88884.1"/>
    </source>
</evidence>
<keyword evidence="1" id="KW-1133">Transmembrane helix</keyword>
<name>A0A6G7KU52_ASF</name>
<gene>
    <name evidence="2" type="primary">505_2R</name>
</gene>
<organismHost>
    <name type="scientific">Sus scrofa</name>
    <name type="common">Pig</name>
    <dbReference type="NCBI Taxonomy" id="9823"/>
</organismHost>
<organismHost>
    <name type="scientific">Phacochoerus aethiopicus</name>
    <name type="common">Warthog</name>
    <dbReference type="NCBI Taxonomy" id="85517"/>
</organismHost>
<organismHost>
    <name type="scientific">Ornithodoros</name>
    <name type="common">relapsing fever ticks</name>
    <dbReference type="NCBI Taxonomy" id="6937"/>
</organismHost>
<feature type="transmembrane region" description="Helical" evidence="1">
    <location>
        <begin position="361"/>
        <end position="384"/>
    </location>
</feature>
<dbReference type="EMBL" id="MN641877">
    <property type="protein sequence ID" value="QII88884.1"/>
    <property type="molecule type" value="Genomic_DNA"/>
</dbReference>
<organismHost>
    <name type="scientific">Ornithodoros moubata</name>
    <name type="common">Soft tick</name>
    <name type="synonym">Argasid tick</name>
    <dbReference type="NCBI Taxonomy" id="6938"/>
</organismHost>
<organismHost>
    <name type="scientific">Potamochoerus larvatus</name>
    <name type="common">Bushpig</name>
    <dbReference type="NCBI Taxonomy" id="273792"/>
</organismHost>
<organism evidence="2">
    <name type="scientific">African swine fever virus</name>
    <name type="common">ASFV</name>
    <dbReference type="NCBI Taxonomy" id="10497"/>
    <lineage>
        <taxon>Viruses</taxon>
        <taxon>Varidnaviria</taxon>
        <taxon>Bamfordvirae</taxon>
        <taxon>Nucleocytoviricota</taxon>
        <taxon>Pokkesviricetes</taxon>
        <taxon>Asfuvirales</taxon>
        <taxon>Asfarviridae</taxon>
        <taxon>Asfivirus</taxon>
        <taxon>Asfivirus haemorrhagiae</taxon>
    </lineage>
</organism>
<proteinExistence type="predicted"/>